<dbReference type="AlphaFoldDB" id="A0A447IK33"/>
<proteinExistence type="predicted"/>
<sequence length="159" mass="17642">MDIRDAALTVLDQLEQHLLKLRDDNQPVRLSEAEAAEVATEPLKQLRDLASAKGALVDQGNEETSRRFIAEIRHLSDQQLIQRLAERDSTVICQREGHIFLGPAASELRGSSETQDENRPPQDEAFAPQLFRLHNLHCLVTELSGKVNPGSRDAGSEAV</sequence>
<accession>A0A447IK33</accession>
<feature type="region of interest" description="Disordered" evidence="1">
    <location>
        <begin position="103"/>
        <end position="122"/>
    </location>
</feature>
<evidence type="ECO:0000313" key="2">
    <source>
        <dbReference type="EMBL" id="VDS07856.1"/>
    </source>
</evidence>
<name>A0A447IK33_9RHOB</name>
<keyword evidence="3" id="KW-1185">Reference proteome</keyword>
<reference evidence="2 3" key="1">
    <citation type="submission" date="2018-12" db="EMBL/GenBank/DDBJ databases">
        <authorList>
            <person name="Criscuolo A."/>
        </authorList>
    </citation>
    <scope>NUCLEOTIDE SEQUENCE [LARGE SCALE GENOMIC DNA]</scope>
    <source>
        <strain evidence="2">ACIP1116241</strain>
    </source>
</reference>
<evidence type="ECO:0000256" key="1">
    <source>
        <dbReference type="SAM" id="MobiDB-lite"/>
    </source>
</evidence>
<dbReference type="Proteomes" id="UP000270743">
    <property type="component" value="Unassembled WGS sequence"/>
</dbReference>
<organism evidence="2 3">
    <name type="scientific">Paracoccus haematequi</name>
    <dbReference type="NCBI Taxonomy" id="2491866"/>
    <lineage>
        <taxon>Bacteria</taxon>
        <taxon>Pseudomonadati</taxon>
        <taxon>Pseudomonadota</taxon>
        <taxon>Alphaproteobacteria</taxon>
        <taxon>Rhodobacterales</taxon>
        <taxon>Paracoccaceae</taxon>
        <taxon>Paracoccus</taxon>
    </lineage>
</organism>
<gene>
    <name evidence="2" type="ORF">PARHAE_01035</name>
</gene>
<dbReference type="EMBL" id="UZWE01000024">
    <property type="protein sequence ID" value="VDS07856.1"/>
    <property type="molecule type" value="Genomic_DNA"/>
</dbReference>
<protein>
    <submittedName>
        <fullName evidence="2">Uncharacterized protein</fullName>
    </submittedName>
</protein>
<evidence type="ECO:0000313" key="3">
    <source>
        <dbReference type="Proteomes" id="UP000270743"/>
    </source>
</evidence>